<feature type="domain" description="Fcf2 pre-rRNA processing C-terminal" evidence="4">
    <location>
        <begin position="237"/>
        <end position="330"/>
    </location>
</feature>
<feature type="region of interest" description="Disordered" evidence="3">
    <location>
        <begin position="71"/>
        <end position="104"/>
    </location>
</feature>
<gene>
    <name evidence="5" type="ORF">DPMN_149714</name>
</gene>
<feature type="region of interest" description="Disordered" evidence="3">
    <location>
        <begin position="39"/>
        <end position="59"/>
    </location>
</feature>
<dbReference type="EMBL" id="JAIWYP010000007">
    <property type="protein sequence ID" value="KAH3796147.1"/>
    <property type="molecule type" value="Genomic_DNA"/>
</dbReference>
<dbReference type="InterPro" id="IPR039883">
    <property type="entry name" value="Fcf2/DNTTIP2"/>
</dbReference>
<dbReference type="GO" id="GO:0003723">
    <property type="term" value="F:RNA binding"/>
    <property type="evidence" value="ECO:0007669"/>
    <property type="project" value="TreeGrafter"/>
</dbReference>
<proteinExistence type="predicted"/>
<name>A0A9D4J5K4_DREPO</name>
<protein>
    <recommendedName>
        <fullName evidence="4">Fcf2 pre-rRNA processing C-terminal domain-containing protein</fullName>
    </recommendedName>
</protein>
<organism evidence="5 6">
    <name type="scientific">Dreissena polymorpha</name>
    <name type="common">Zebra mussel</name>
    <name type="synonym">Mytilus polymorpha</name>
    <dbReference type="NCBI Taxonomy" id="45954"/>
    <lineage>
        <taxon>Eukaryota</taxon>
        <taxon>Metazoa</taxon>
        <taxon>Spiralia</taxon>
        <taxon>Lophotrochozoa</taxon>
        <taxon>Mollusca</taxon>
        <taxon>Bivalvia</taxon>
        <taxon>Autobranchia</taxon>
        <taxon>Heteroconchia</taxon>
        <taxon>Euheterodonta</taxon>
        <taxon>Imparidentia</taxon>
        <taxon>Neoheterodontei</taxon>
        <taxon>Myida</taxon>
        <taxon>Dreissenoidea</taxon>
        <taxon>Dreissenidae</taxon>
        <taxon>Dreissena</taxon>
    </lineage>
</organism>
<reference evidence="5" key="1">
    <citation type="journal article" date="2019" name="bioRxiv">
        <title>The Genome of the Zebra Mussel, Dreissena polymorpha: A Resource for Invasive Species Research.</title>
        <authorList>
            <person name="McCartney M.A."/>
            <person name="Auch B."/>
            <person name="Kono T."/>
            <person name="Mallez S."/>
            <person name="Zhang Y."/>
            <person name="Obille A."/>
            <person name="Becker A."/>
            <person name="Abrahante J.E."/>
            <person name="Garbe J."/>
            <person name="Badalamenti J.P."/>
            <person name="Herman A."/>
            <person name="Mangelson H."/>
            <person name="Liachko I."/>
            <person name="Sullivan S."/>
            <person name="Sone E.D."/>
            <person name="Koren S."/>
            <person name="Silverstein K.A.T."/>
            <person name="Beckman K.B."/>
            <person name="Gohl D.M."/>
        </authorList>
    </citation>
    <scope>NUCLEOTIDE SEQUENCE</scope>
    <source>
        <strain evidence="5">Duluth1</strain>
        <tissue evidence="5">Whole animal</tissue>
    </source>
</reference>
<dbReference type="GO" id="GO:0005730">
    <property type="term" value="C:nucleolus"/>
    <property type="evidence" value="ECO:0007669"/>
    <property type="project" value="UniProtKB-SubCell"/>
</dbReference>
<feature type="region of interest" description="Disordered" evidence="3">
    <location>
        <begin position="1"/>
        <end position="20"/>
    </location>
</feature>
<dbReference type="PANTHER" id="PTHR21686:SF12">
    <property type="entry name" value="DEOXYNUCLEOTIDYLTRANSFERASE TERMINAL-INTERACTING PROTEIN 2"/>
    <property type="match status" value="1"/>
</dbReference>
<dbReference type="GO" id="GO:0006396">
    <property type="term" value="P:RNA processing"/>
    <property type="evidence" value="ECO:0007669"/>
    <property type="project" value="TreeGrafter"/>
</dbReference>
<dbReference type="AlphaFoldDB" id="A0A9D4J5K4"/>
<feature type="compositionally biased region" description="Low complexity" evidence="3">
    <location>
        <begin position="1"/>
        <end position="13"/>
    </location>
</feature>
<feature type="compositionally biased region" description="Polar residues" evidence="3">
    <location>
        <begin position="43"/>
        <end position="57"/>
    </location>
</feature>
<evidence type="ECO:0000313" key="5">
    <source>
        <dbReference type="EMBL" id="KAH3796147.1"/>
    </source>
</evidence>
<reference evidence="5" key="2">
    <citation type="submission" date="2020-11" db="EMBL/GenBank/DDBJ databases">
        <authorList>
            <person name="McCartney M.A."/>
            <person name="Auch B."/>
            <person name="Kono T."/>
            <person name="Mallez S."/>
            <person name="Becker A."/>
            <person name="Gohl D.M."/>
            <person name="Silverstein K.A.T."/>
            <person name="Koren S."/>
            <person name="Bechman K.B."/>
            <person name="Herman A."/>
            <person name="Abrahante J.E."/>
            <person name="Garbe J."/>
        </authorList>
    </citation>
    <scope>NUCLEOTIDE SEQUENCE</scope>
    <source>
        <strain evidence="5">Duluth1</strain>
        <tissue evidence="5">Whole animal</tissue>
    </source>
</reference>
<evidence type="ECO:0000256" key="2">
    <source>
        <dbReference type="ARBA" id="ARBA00023242"/>
    </source>
</evidence>
<feature type="compositionally biased region" description="Basic and acidic residues" evidence="3">
    <location>
        <begin position="82"/>
        <end position="95"/>
    </location>
</feature>
<evidence type="ECO:0000259" key="4">
    <source>
        <dbReference type="Pfam" id="PF08698"/>
    </source>
</evidence>
<dbReference type="OrthoDB" id="427886at2759"/>
<sequence>MSQESDVSSSGSDSECDEADLQSVKEVFNAMKLKMRKLPVENKANSSLHTPNTSSFGNRLASELRSKLFETFNENDTDSGNDDSKRSDRKSEKSDNSSGKIDNFGFFIDKGFGFGETTEVISFDLSTLNTSSRDNDNEEVKGPEPHVKTKRKKGKKSVDKLSSQLKCDVDMNDIYINVDPYNNPKAKTNVSNFIRKEQEPEVMKKCVITDDFEKQDAIATTHVSVRKQKKDRKIEREKTKGSQWFNMPSTELTDERKYDLEVLQMRKVLDPKRFYKANDLKVAPKYFQFGKVIEDATDFYSSRIPKKQRKSTIVEELLADSQFRQFNKRKYEEVQEAKRQGKGPYKHMKRLKKRKR</sequence>
<feature type="compositionally biased region" description="Basic residues" evidence="3">
    <location>
        <begin position="340"/>
        <end position="356"/>
    </location>
</feature>
<feature type="region of interest" description="Disordered" evidence="3">
    <location>
        <begin position="127"/>
        <end position="159"/>
    </location>
</feature>
<accession>A0A9D4J5K4</accession>
<comment type="subcellular location">
    <subcellularLocation>
        <location evidence="1">Nucleus</location>
        <location evidence="1">Nucleolus</location>
    </subcellularLocation>
</comment>
<evidence type="ECO:0000313" key="6">
    <source>
        <dbReference type="Proteomes" id="UP000828390"/>
    </source>
</evidence>
<dbReference type="InterPro" id="IPR014810">
    <property type="entry name" value="Fcf2_C"/>
</dbReference>
<evidence type="ECO:0000256" key="1">
    <source>
        <dbReference type="ARBA" id="ARBA00004604"/>
    </source>
</evidence>
<dbReference type="PANTHER" id="PTHR21686">
    <property type="entry name" value="DEOXYNUCLEOTIDYLTRANSFERASE TERMINAL-INTERACTING PROTEIN 2"/>
    <property type="match status" value="1"/>
</dbReference>
<feature type="compositionally biased region" description="Basic and acidic residues" evidence="3">
    <location>
        <begin position="133"/>
        <end position="147"/>
    </location>
</feature>
<dbReference type="Pfam" id="PF08698">
    <property type="entry name" value="Fcf2"/>
    <property type="match status" value="1"/>
</dbReference>
<keyword evidence="2" id="KW-0539">Nucleus</keyword>
<keyword evidence="6" id="KW-1185">Reference proteome</keyword>
<dbReference type="Proteomes" id="UP000828390">
    <property type="component" value="Unassembled WGS sequence"/>
</dbReference>
<comment type="caution">
    <text evidence="5">The sequence shown here is derived from an EMBL/GenBank/DDBJ whole genome shotgun (WGS) entry which is preliminary data.</text>
</comment>
<evidence type="ECO:0000256" key="3">
    <source>
        <dbReference type="SAM" id="MobiDB-lite"/>
    </source>
</evidence>
<feature type="region of interest" description="Disordered" evidence="3">
    <location>
        <begin position="334"/>
        <end position="356"/>
    </location>
</feature>